<reference evidence="2" key="2">
    <citation type="journal article" date="2021" name="PeerJ">
        <title>Extensive microbial diversity within the chicken gut microbiome revealed by metagenomics and culture.</title>
        <authorList>
            <person name="Gilroy R."/>
            <person name="Ravi A."/>
            <person name="Getino M."/>
            <person name="Pursley I."/>
            <person name="Horton D.L."/>
            <person name="Alikhan N.F."/>
            <person name="Baker D."/>
            <person name="Gharbi K."/>
            <person name="Hall N."/>
            <person name="Watson M."/>
            <person name="Adriaenssens E.M."/>
            <person name="Foster-Nyarko E."/>
            <person name="Jarju S."/>
            <person name="Secka A."/>
            <person name="Antonio M."/>
            <person name="Oren A."/>
            <person name="Chaudhuri R.R."/>
            <person name="La Ragione R."/>
            <person name="Hildebrand F."/>
            <person name="Pallen M.J."/>
        </authorList>
    </citation>
    <scope>NUCLEOTIDE SEQUENCE</scope>
    <source>
        <strain evidence="2">CHK178-757</strain>
    </source>
</reference>
<dbReference type="InterPro" id="IPR011009">
    <property type="entry name" value="Kinase-like_dom_sf"/>
</dbReference>
<dbReference type="InterPro" id="IPR032675">
    <property type="entry name" value="LRR_dom_sf"/>
</dbReference>
<dbReference type="AlphaFoldDB" id="A0A9D1F3W8"/>
<evidence type="ECO:0000313" key="2">
    <source>
        <dbReference type="EMBL" id="HIS46839.1"/>
    </source>
</evidence>
<sequence>MSLAFLRPVVEVLAEMHRSGRVYGKLGPESVVVREHVWFAFPLSQETEYTYRDKEMSGIFVTLAEPEDSDRDNRKSPYVPLEQMLDVKRETQESDVYSLCAILYQMITGIEPPDARERISGAVVKSPSELGADISSFQEKVLLRGLALMEKDRYADAAELYLDLYGENGSKEVESVDFSEMQETRPDSAKKQYERSREEYEVLGRLVSVLQVRLKTLEKDSEYKIQSQKNQKNVLRHGWRNSVKFGKKVLRIVFLDTAFGCGKQAWDVSEKRDGSVMAWLKKRGGILDRCYDLYIGAEGGVSAPEDSSYLFAGFKGLEELNFQGNFDTSNVRNMKGMFFECSSIRTMDIDCFDTSQVTDMSYMFSCCKGVRYLNVAGFDTSRVTTMRGMFSTCPGLVRLDVGGFDTSKVTDMCFMFSGCRSLKKLDINGFDTSKVMDMCNMFANCECLTYLNVDNFDTSQVKSMKYMFWGCNGLASLDISHLDLSCLKHGERILPNHLCK</sequence>
<dbReference type="Gene3D" id="3.80.10.10">
    <property type="entry name" value="Ribonuclease Inhibitor"/>
    <property type="match status" value="1"/>
</dbReference>
<dbReference type="InterPro" id="IPR000719">
    <property type="entry name" value="Prot_kinase_dom"/>
</dbReference>
<dbReference type="SUPFAM" id="SSF56112">
    <property type="entry name" value="Protein kinase-like (PK-like)"/>
    <property type="match status" value="1"/>
</dbReference>
<dbReference type="InterPro" id="IPR005046">
    <property type="entry name" value="DUF285"/>
</dbReference>
<feature type="domain" description="Protein kinase" evidence="1">
    <location>
        <begin position="1"/>
        <end position="165"/>
    </location>
</feature>
<dbReference type="Proteomes" id="UP000823927">
    <property type="component" value="Unassembled WGS sequence"/>
</dbReference>
<dbReference type="EMBL" id="DVIT01000016">
    <property type="protein sequence ID" value="HIS46839.1"/>
    <property type="molecule type" value="Genomic_DNA"/>
</dbReference>
<evidence type="ECO:0000313" key="3">
    <source>
        <dbReference type="Proteomes" id="UP000823927"/>
    </source>
</evidence>
<gene>
    <name evidence="2" type="ORF">IAB46_04600</name>
</gene>
<dbReference type="SUPFAM" id="SSF52047">
    <property type="entry name" value="RNI-like"/>
    <property type="match status" value="1"/>
</dbReference>
<dbReference type="Gene3D" id="1.10.510.10">
    <property type="entry name" value="Transferase(Phosphotransferase) domain 1"/>
    <property type="match status" value="1"/>
</dbReference>
<dbReference type="GO" id="GO:0005524">
    <property type="term" value="F:ATP binding"/>
    <property type="evidence" value="ECO:0007669"/>
    <property type="project" value="InterPro"/>
</dbReference>
<reference evidence="2" key="1">
    <citation type="submission" date="2020-10" db="EMBL/GenBank/DDBJ databases">
        <authorList>
            <person name="Gilroy R."/>
        </authorList>
    </citation>
    <scope>NUCLEOTIDE SEQUENCE</scope>
    <source>
        <strain evidence="2">CHK178-757</strain>
    </source>
</reference>
<dbReference type="Pfam" id="PF03382">
    <property type="entry name" value="DUF285"/>
    <property type="match status" value="2"/>
</dbReference>
<dbReference type="InterPro" id="IPR011889">
    <property type="entry name" value="Liste_lipo_26"/>
</dbReference>
<accession>A0A9D1F3W8</accession>
<evidence type="ECO:0000259" key="1">
    <source>
        <dbReference type="PROSITE" id="PS50011"/>
    </source>
</evidence>
<dbReference type="GO" id="GO:0004672">
    <property type="term" value="F:protein kinase activity"/>
    <property type="evidence" value="ECO:0007669"/>
    <property type="project" value="InterPro"/>
</dbReference>
<comment type="caution">
    <text evidence="2">The sequence shown here is derived from an EMBL/GenBank/DDBJ whole genome shotgun (WGS) entry which is preliminary data.</text>
</comment>
<protein>
    <submittedName>
        <fullName evidence="2">BspA family leucine-rich repeat surface protein</fullName>
    </submittedName>
</protein>
<proteinExistence type="predicted"/>
<dbReference type="NCBIfam" id="TIGR02167">
    <property type="entry name" value="Liste_lipo_26"/>
    <property type="match status" value="6"/>
</dbReference>
<organism evidence="2 3">
    <name type="scientific">Candidatus Scybalocola faecigallinarum</name>
    <dbReference type="NCBI Taxonomy" id="2840941"/>
    <lineage>
        <taxon>Bacteria</taxon>
        <taxon>Bacillati</taxon>
        <taxon>Bacillota</taxon>
        <taxon>Clostridia</taxon>
        <taxon>Lachnospirales</taxon>
        <taxon>Lachnospiraceae</taxon>
        <taxon>Lachnospiraceae incertae sedis</taxon>
        <taxon>Candidatus Scybalocola (ex Gilroy et al. 2021)</taxon>
    </lineage>
</organism>
<name>A0A9D1F3W8_9FIRM</name>
<dbReference type="PROSITE" id="PS50011">
    <property type="entry name" value="PROTEIN_KINASE_DOM"/>
    <property type="match status" value="1"/>
</dbReference>